<gene>
    <name evidence="1" type="ORF">UCREL1_856</name>
</gene>
<sequence length="229" mass="25984">MVRAEVFAIVTGAAATFQQCINLYQSIRCAINSRKNLRGFINQQWKEARQTSRLIEVVKKEKALQTSAVISALQDVDEAGKKLNARLRVAKKSLEKSHIRLIGNALFPDPEEEKQLQAELKELERAKENLNICILLHNVGATRDINNSIKVQTISIDELGREIKEILSTRNSPRIEKMPDRRGELTKEEFFAAEELSNLWCIHHIIAGKFHSGNHNVKLLDAFSDGFEL</sequence>
<dbReference type="OrthoDB" id="3559235at2759"/>
<dbReference type="KEGG" id="ela:UCREL1_856"/>
<protein>
    <submittedName>
        <fullName evidence="1">Uncharacterized protein</fullName>
    </submittedName>
</protein>
<dbReference type="eggNOG" id="ENOG502SRNU">
    <property type="taxonomic scope" value="Eukaryota"/>
</dbReference>
<evidence type="ECO:0000313" key="2">
    <source>
        <dbReference type="Proteomes" id="UP000012174"/>
    </source>
</evidence>
<proteinExistence type="predicted"/>
<evidence type="ECO:0000313" key="1">
    <source>
        <dbReference type="EMBL" id="EMR72091.1"/>
    </source>
</evidence>
<accession>M7TQB5</accession>
<name>M7TQB5_EUTLA</name>
<keyword evidence="2" id="KW-1185">Reference proteome</keyword>
<dbReference type="EMBL" id="KB705522">
    <property type="protein sequence ID" value="EMR72091.1"/>
    <property type="molecule type" value="Genomic_DNA"/>
</dbReference>
<dbReference type="HOGENOM" id="CLU_1209832_0_0_1"/>
<reference evidence="2" key="1">
    <citation type="journal article" date="2013" name="Genome Announc.">
        <title>Draft genome sequence of the grapevine dieback fungus Eutypa lata UCR-EL1.</title>
        <authorList>
            <person name="Blanco-Ulate B."/>
            <person name="Rolshausen P.E."/>
            <person name="Cantu D."/>
        </authorList>
    </citation>
    <scope>NUCLEOTIDE SEQUENCE [LARGE SCALE GENOMIC DNA]</scope>
    <source>
        <strain evidence="2">UCR-EL1</strain>
    </source>
</reference>
<dbReference type="AlphaFoldDB" id="M7TQB5"/>
<organism evidence="1 2">
    <name type="scientific">Eutypa lata (strain UCR-EL1)</name>
    <name type="common">Grapevine dieback disease fungus</name>
    <name type="synonym">Eutypa armeniacae</name>
    <dbReference type="NCBI Taxonomy" id="1287681"/>
    <lineage>
        <taxon>Eukaryota</taxon>
        <taxon>Fungi</taxon>
        <taxon>Dikarya</taxon>
        <taxon>Ascomycota</taxon>
        <taxon>Pezizomycotina</taxon>
        <taxon>Sordariomycetes</taxon>
        <taxon>Xylariomycetidae</taxon>
        <taxon>Xylariales</taxon>
        <taxon>Diatrypaceae</taxon>
        <taxon>Eutypa</taxon>
    </lineage>
</organism>
<dbReference type="Proteomes" id="UP000012174">
    <property type="component" value="Unassembled WGS sequence"/>
</dbReference>